<keyword evidence="2" id="KW-1185">Reference proteome</keyword>
<reference evidence="2" key="1">
    <citation type="journal article" date="2019" name="Int. J. Syst. Evol. Microbiol.">
        <title>The Global Catalogue of Microorganisms (GCM) 10K type strain sequencing project: providing services to taxonomists for standard genome sequencing and annotation.</title>
        <authorList>
            <consortium name="The Broad Institute Genomics Platform"/>
            <consortium name="The Broad Institute Genome Sequencing Center for Infectious Disease"/>
            <person name="Wu L."/>
            <person name="Ma J."/>
        </authorList>
    </citation>
    <scope>NUCLEOTIDE SEQUENCE [LARGE SCALE GENOMIC DNA]</scope>
    <source>
        <strain evidence="2">CCUG 56752</strain>
    </source>
</reference>
<organism evidence="1 2">
    <name type="scientific">Psychroflexus salinarum</name>
    <dbReference type="NCBI Taxonomy" id="546024"/>
    <lineage>
        <taxon>Bacteria</taxon>
        <taxon>Pseudomonadati</taxon>
        <taxon>Bacteroidota</taxon>
        <taxon>Flavobacteriia</taxon>
        <taxon>Flavobacteriales</taxon>
        <taxon>Flavobacteriaceae</taxon>
        <taxon>Psychroflexus</taxon>
    </lineage>
</organism>
<dbReference type="Proteomes" id="UP001597049">
    <property type="component" value="Unassembled WGS sequence"/>
</dbReference>
<sequence length="42" mass="4702">MHQTVSVFLVIPTNKGKLLFKIMEIVSTLLLAKDDLVQKGCE</sequence>
<proteinExistence type="predicted"/>
<comment type="caution">
    <text evidence="1">The sequence shown here is derived from an EMBL/GenBank/DDBJ whole genome shotgun (WGS) entry which is preliminary data.</text>
</comment>
<accession>A0ABW3GPT6</accession>
<dbReference type="EMBL" id="JBHTIV010000009">
    <property type="protein sequence ID" value="MFD0932649.1"/>
    <property type="molecule type" value="Genomic_DNA"/>
</dbReference>
<protein>
    <submittedName>
        <fullName evidence="1">Uncharacterized protein</fullName>
    </submittedName>
</protein>
<name>A0ABW3GPT6_9FLAO</name>
<evidence type="ECO:0000313" key="1">
    <source>
        <dbReference type="EMBL" id="MFD0932649.1"/>
    </source>
</evidence>
<dbReference type="RefSeq" id="WP_379657966.1">
    <property type="nucleotide sequence ID" value="NZ_JBHTIV010000009.1"/>
</dbReference>
<evidence type="ECO:0000313" key="2">
    <source>
        <dbReference type="Proteomes" id="UP001597049"/>
    </source>
</evidence>
<gene>
    <name evidence="1" type="ORF">ACFQ0R_08600</name>
</gene>